<sequence>SPHYFLLKFADVISDWGRTYKGKVSLYDFSILDHILFGFNPIECTTPGGKKFEEDERGLLVNIVFDFSNNERLLTGEIGKDESENSHPRKTNYEFEEFVKKRAELQSLDYLLEIEGKEYQWFFFNLVLIDRYGERFLIENSKNNVDLWWITPPLFRENYEKLKDKKFSRLIDYKEPKFEHEL</sequence>
<dbReference type="AlphaFoldDB" id="X1HUD8"/>
<accession>X1HUD8</accession>
<name>X1HUD8_9ZZZZ</name>
<organism evidence="1">
    <name type="scientific">marine sediment metagenome</name>
    <dbReference type="NCBI Taxonomy" id="412755"/>
    <lineage>
        <taxon>unclassified sequences</taxon>
        <taxon>metagenomes</taxon>
        <taxon>ecological metagenomes</taxon>
    </lineage>
</organism>
<dbReference type="EMBL" id="BARU01021488">
    <property type="protein sequence ID" value="GAH60675.1"/>
    <property type="molecule type" value="Genomic_DNA"/>
</dbReference>
<comment type="caution">
    <text evidence="1">The sequence shown here is derived from an EMBL/GenBank/DDBJ whole genome shotgun (WGS) entry which is preliminary data.</text>
</comment>
<evidence type="ECO:0000313" key="1">
    <source>
        <dbReference type="EMBL" id="GAH60675.1"/>
    </source>
</evidence>
<feature type="non-terminal residue" evidence="1">
    <location>
        <position position="1"/>
    </location>
</feature>
<reference evidence="1" key="1">
    <citation type="journal article" date="2014" name="Front. Microbiol.">
        <title>High frequency of phylogenetically diverse reductive dehalogenase-homologous genes in deep subseafloor sedimentary metagenomes.</title>
        <authorList>
            <person name="Kawai M."/>
            <person name="Futagami T."/>
            <person name="Toyoda A."/>
            <person name="Takaki Y."/>
            <person name="Nishi S."/>
            <person name="Hori S."/>
            <person name="Arai W."/>
            <person name="Tsubouchi T."/>
            <person name="Morono Y."/>
            <person name="Uchiyama I."/>
            <person name="Ito T."/>
            <person name="Fujiyama A."/>
            <person name="Inagaki F."/>
            <person name="Takami H."/>
        </authorList>
    </citation>
    <scope>NUCLEOTIDE SEQUENCE</scope>
    <source>
        <strain evidence="1">Expedition CK06-06</strain>
    </source>
</reference>
<proteinExistence type="predicted"/>
<protein>
    <submittedName>
        <fullName evidence="1">Uncharacterized protein</fullName>
    </submittedName>
</protein>
<gene>
    <name evidence="1" type="ORF">S03H2_35150</name>
</gene>